<protein>
    <submittedName>
        <fullName evidence="1">Uncharacterized protein</fullName>
    </submittedName>
</protein>
<evidence type="ECO:0000313" key="2">
    <source>
        <dbReference type="Proteomes" id="UP000326924"/>
    </source>
</evidence>
<reference evidence="1 2" key="1">
    <citation type="submission" date="2019-09" db="EMBL/GenBank/DDBJ databases">
        <title>Draft genome of the ectomycorrhizal ascomycete Sphaerosporella brunnea.</title>
        <authorList>
            <consortium name="DOE Joint Genome Institute"/>
            <person name="Benucci G.M."/>
            <person name="Marozzi G."/>
            <person name="Antonielli L."/>
            <person name="Sanchez S."/>
            <person name="Marco P."/>
            <person name="Wang X."/>
            <person name="Falini L.B."/>
            <person name="Barry K."/>
            <person name="Haridas S."/>
            <person name="Lipzen A."/>
            <person name="Labutti K."/>
            <person name="Grigoriev I.V."/>
            <person name="Murat C."/>
            <person name="Martin F."/>
            <person name="Albertini E."/>
            <person name="Donnini D."/>
            <person name="Bonito G."/>
        </authorList>
    </citation>
    <scope>NUCLEOTIDE SEQUENCE [LARGE SCALE GENOMIC DNA]</scope>
    <source>
        <strain evidence="1 2">Sb_GMNB300</strain>
    </source>
</reference>
<keyword evidence="2" id="KW-1185">Reference proteome</keyword>
<gene>
    <name evidence="1" type="ORF">FN846DRAFT_122984</name>
</gene>
<proteinExistence type="predicted"/>
<organism evidence="1 2">
    <name type="scientific">Sphaerosporella brunnea</name>
    <dbReference type="NCBI Taxonomy" id="1250544"/>
    <lineage>
        <taxon>Eukaryota</taxon>
        <taxon>Fungi</taxon>
        <taxon>Dikarya</taxon>
        <taxon>Ascomycota</taxon>
        <taxon>Pezizomycotina</taxon>
        <taxon>Pezizomycetes</taxon>
        <taxon>Pezizales</taxon>
        <taxon>Pyronemataceae</taxon>
        <taxon>Sphaerosporella</taxon>
    </lineage>
</organism>
<dbReference type="AlphaFoldDB" id="A0A5J5ESJ3"/>
<dbReference type="Proteomes" id="UP000326924">
    <property type="component" value="Unassembled WGS sequence"/>
</dbReference>
<dbReference type="InParanoid" id="A0A5J5ESJ3"/>
<sequence>MTRVRRVVARRWISCWSLCCPSSNSQPHVAFFVKPSSSLPITGRGKWWLGVGYRIIPYIPPFCCPLSLGVFADPFTAWDFWCSSLLRKTRSRRKVVQDGVLEEEGGGQRGSGTEPVLGCPVRWKDSGHCTLERNRFCGVQREGVFGSASRGWLEYLNDGWVGWSRVIKMGLARGGRYGA</sequence>
<name>A0A5J5ESJ3_9PEZI</name>
<dbReference type="EMBL" id="VXIS01000146">
    <property type="protein sequence ID" value="KAA8901306.1"/>
    <property type="molecule type" value="Genomic_DNA"/>
</dbReference>
<comment type="caution">
    <text evidence="1">The sequence shown here is derived from an EMBL/GenBank/DDBJ whole genome shotgun (WGS) entry which is preliminary data.</text>
</comment>
<evidence type="ECO:0000313" key="1">
    <source>
        <dbReference type="EMBL" id="KAA8901306.1"/>
    </source>
</evidence>
<accession>A0A5J5ESJ3</accession>